<feature type="compositionally biased region" description="Low complexity" evidence="1">
    <location>
        <begin position="63"/>
        <end position="80"/>
    </location>
</feature>
<feature type="domain" description="Bacterial toxin 50" evidence="2">
    <location>
        <begin position="196"/>
        <end position="280"/>
    </location>
</feature>
<evidence type="ECO:0000256" key="1">
    <source>
        <dbReference type="SAM" id="MobiDB-lite"/>
    </source>
</evidence>
<evidence type="ECO:0000313" key="3">
    <source>
        <dbReference type="EMBL" id="GEN06944.1"/>
    </source>
</evidence>
<name>A0A511SYF8_MYXFU</name>
<dbReference type="OrthoDB" id="6455599at2"/>
<dbReference type="Proteomes" id="UP000183760">
    <property type="component" value="Unassembled WGS sequence"/>
</dbReference>
<dbReference type="RefSeq" id="WP_083560040.1">
    <property type="nucleotide sequence ID" value="NZ_BJXR01000019.1"/>
</dbReference>
<dbReference type="EMBL" id="BJXR01000019">
    <property type="protein sequence ID" value="GEN06944.1"/>
    <property type="molecule type" value="Genomic_DNA"/>
</dbReference>
<proteinExistence type="predicted"/>
<dbReference type="InterPro" id="IPR029100">
    <property type="entry name" value="Ntox50"/>
</dbReference>
<evidence type="ECO:0000259" key="2">
    <source>
        <dbReference type="Pfam" id="PF15542"/>
    </source>
</evidence>
<reference evidence="4 5" key="1">
    <citation type="submission" date="2016-10" db="EMBL/GenBank/DDBJ databases">
        <authorList>
            <person name="Varghese N."/>
            <person name="Submissions S."/>
        </authorList>
    </citation>
    <scope>NUCLEOTIDE SEQUENCE [LARGE SCALE GENOMIC DNA]</scope>
    <source>
        <strain evidence="4 5">DSM 16525</strain>
    </source>
</reference>
<feature type="region of interest" description="Disordered" evidence="1">
    <location>
        <begin position="1"/>
        <end position="81"/>
    </location>
</feature>
<evidence type="ECO:0000313" key="5">
    <source>
        <dbReference type="Proteomes" id="UP000183760"/>
    </source>
</evidence>
<feature type="compositionally biased region" description="Low complexity" evidence="1">
    <location>
        <begin position="28"/>
        <end position="44"/>
    </location>
</feature>
<comment type="caution">
    <text evidence="3">The sequence shown here is derived from an EMBL/GenBank/DDBJ whole genome shotgun (WGS) entry which is preliminary data.</text>
</comment>
<dbReference type="EMBL" id="FOIB01000004">
    <property type="protein sequence ID" value="SEU02527.1"/>
    <property type="molecule type" value="Genomic_DNA"/>
</dbReference>
<evidence type="ECO:0000313" key="6">
    <source>
        <dbReference type="Proteomes" id="UP000321514"/>
    </source>
</evidence>
<organism evidence="3 6">
    <name type="scientific">Myxococcus fulvus</name>
    <dbReference type="NCBI Taxonomy" id="33"/>
    <lineage>
        <taxon>Bacteria</taxon>
        <taxon>Pseudomonadati</taxon>
        <taxon>Myxococcota</taxon>
        <taxon>Myxococcia</taxon>
        <taxon>Myxococcales</taxon>
        <taxon>Cystobacterineae</taxon>
        <taxon>Myxococcaceae</taxon>
        <taxon>Myxococcus</taxon>
    </lineage>
</organism>
<keyword evidence="5" id="KW-1185">Reference proteome</keyword>
<sequence length="283" mass="28832">MSLPPLSTRRPPTPVTSREEAPREAPRTEPAAPAMAPRAQPPAEFRGVSSFDPAPAGERRQVAQAVTGAAPSAPAEAPRAGWAQRVGNWAADTARGYATGAANLVLDSASLVNAGVNRGLGAAGIDFRFRTDLAIQPRSQAEAAAQNAVSLSSMLLGGVGAARAAAGAIAPRVGGAAAAAGVEGVAAPAAARVLLEEAKQGKHIVGHQNYIPGRSPFTHSNPQGLLDRFSGQGQPVGNVARGQPGFRERVDFGEVIGQVNGQPTTRGIIHYSSQGAHIVPANP</sequence>
<reference evidence="3 6" key="2">
    <citation type="submission" date="2019-07" db="EMBL/GenBank/DDBJ databases">
        <title>Whole genome shotgun sequence of Myxococcus fulvus NBRC 100333.</title>
        <authorList>
            <person name="Hosoyama A."/>
            <person name="Uohara A."/>
            <person name="Ohji S."/>
            <person name="Ichikawa N."/>
        </authorList>
    </citation>
    <scope>NUCLEOTIDE SEQUENCE [LARGE SCALE GENOMIC DNA]</scope>
    <source>
        <strain evidence="3 6">NBRC 100333</strain>
    </source>
</reference>
<protein>
    <submittedName>
        <fullName evidence="4">Toxin 50</fullName>
    </submittedName>
</protein>
<dbReference type="Pfam" id="PF15542">
    <property type="entry name" value="Ntox50"/>
    <property type="match status" value="1"/>
</dbReference>
<dbReference type="AlphaFoldDB" id="A0A511SYF8"/>
<dbReference type="STRING" id="1334629.MFUL124B02_38565"/>
<accession>A0A511SYF8</accession>
<feature type="compositionally biased region" description="Low complexity" evidence="1">
    <location>
        <begin position="1"/>
        <end position="10"/>
    </location>
</feature>
<feature type="compositionally biased region" description="Basic and acidic residues" evidence="1">
    <location>
        <begin position="17"/>
        <end position="27"/>
    </location>
</feature>
<evidence type="ECO:0000313" key="4">
    <source>
        <dbReference type="EMBL" id="SEU02527.1"/>
    </source>
</evidence>
<gene>
    <name evidence="3" type="ORF">MFU01_19810</name>
    <name evidence="4" type="ORF">SAMN05443572_104432</name>
</gene>
<dbReference type="Proteomes" id="UP000321514">
    <property type="component" value="Unassembled WGS sequence"/>
</dbReference>